<proteinExistence type="inferred from homology"/>
<dbReference type="SUPFAM" id="SSF53474">
    <property type="entry name" value="alpha/beta-Hydrolases"/>
    <property type="match status" value="1"/>
</dbReference>
<dbReference type="InterPro" id="IPR016187">
    <property type="entry name" value="CTDL_fold"/>
</dbReference>
<keyword evidence="3" id="KW-0732">Signal</keyword>
<dbReference type="GO" id="GO:0006581">
    <property type="term" value="P:acetylcholine catabolic process"/>
    <property type="evidence" value="ECO:0007669"/>
    <property type="project" value="TreeGrafter"/>
</dbReference>
<name>A0A364N8U5_STELY</name>
<dbReference type="PANTHER" id="PTHR43918">
    <property type="entry name" value="ACETYLCHOLINESTERASE"/>
    <property type="match status" value="1"/>
</dbReference>
<dbReference type="STRING" id="183478.A0A364N8U5"/>
<accession>A0A364N8U5</accession>
<evidence type="ECO:0000256" key="1">
    <source>
        <dbReference type="ARBA" id="ARBA00005964"/>
    </source>
</evidence>
<dbReference type="Pfam" id="PF00135">
    <property type="entry name" value="COesterase"/>
    <property type="match status" value="1"/>
</dbReference>
<protein>
    <recommendedName>
        <fullName evidence="3">Carboxylic ester hydrolase</fullName>
        <ecNumber evidence="3">3.1.1.-</ecNumber>
    </recommendedName>
</protein>
<dbReference type="PROSITE" id="PS00122">
    <property type="entry name" value="CARBOXYLESTERASE_B_1"/>
    <property type="match status" value="1"/>
</dbReference>
<dbReference type="GO" id="GO:0019695">
    <property type="term" value="P:choline metabolic process"/>
    <property type="evidence" value="ECO:0007669"/>
    <property type="project" value="TreeGrafter"/>
</dbReference>
<evidence type="ECO:0000313" key="5">
    <source>
        <dbReference type="EMBL" id="RAR13754.1"/>
    </source>
</evidence>
<feature type="domain" description="Carboxylesterase type B" evidence="4">
    <location>
        <begin position="143"/>
        <end position="661"/>
    </location>
</feature>
<dbReference type="InterPro" id="IPR019819">
    <property type="entry name" value="Carboxylesterase_B_CS"/>
</dbReference>
<evidence type="ECO:0000313" key="6">
    <source>
        <dbReference type="Proteomes" id="UP000249619"/>
    </source>
</evidence>
<dbReference type="InterPro" id="IPR050654">
    <property type="entry name" value="AChE-related_enzymes"/>
</dbReference>
<evidence type="ECO:0000256" key="2">
    <source>
        <dbReference type="ARBA" id="ARBA00022801"/>
    </source>
</evidence>
<organism evidence="5 6">
    <name type="scientific">Stemphylium lycopersici</name>
    <name type="common">Tomato gray leaf spot disease fungus</name>
    <name type="synonym">Thyrospora lycopersici</name>
    <dbReference type="NCBI Taxonomy" id="183478"/>
    <lineage>
        <taxon>Eukaryota</taxon>
        <taxon>Fungi</taxon>
        <taxon>Dikarya</taxon>
        <taxon>Ascomycota</taxon>
        <taxon>Pezizomycotina</taxon>
        <taxon>Dothideomycetes</taxon>
        <taxon>Pleosporomycetidae</taxon>
        <taxon>Pleosporales</taxon>
        <taxon>Pleosporineae</taxon>
        <taxon>Pleosporaceae</taxon>
        <taxon>Stemphylium</taxon>
    </lineage>
</organism>
<sequence length="677" mass="72739">MAPLVSFLSVCYLLLSAAAFVPSPQSIGSDLSIITHNDLYRDLTTRLASSIVLDTPYNHTTALSKCAALGTTLWNPDSYSQHFTYLQYLDYGKPPDQVTVFWVESNSTCTAISTRGQLKDYPCNTKLPVLCSNTATDGTRQVAVTTNNATIVGRRDQSFSSFRFLGIKYGAIPARFTHSTYHPPPPGSNLTALEYAPKCIQSGCSSQGASDCTEDCLTLNIWTPYLPNTGNTKNKAVMVWMHGGGFTSGTASDTTFDGGAMASRGDVVLVTINYRLSTLGFLALSNTSLAGNYGLADQNVALEWLRAHIGDFGGDKDRITIFGQSAGAAAVRALLASPQAQGKFAGAIMQSTPQGLNYASTFAKYLTIPEATNRTMALVNEVGCAQRIAGELVDCLRRVDALVLVKSNTVARYPVVDGEFLTSPSLPLGPSAPKLSIPVMMGNMHDDGSPYTSYSPSTNVSAILTSQGFNASAILASNAFPLPNIDNSTLAIFNLTTRVATDGLFRCLTESSAYTAAANGIFDQVYSYEFDRAYQIPEWSPNPPACEAPVSPGYPFGNPNLPYYKCHSGDLLSVFGTIISQGRPLRDANDIPFSQYIIDSWTAFARTGNPNPDKAFLAARGFTNTTMTLAAQGNWEPVNAQDPKLRALNVEEKGGMVSFRKGRQCEVLGLGLGYYNV</sequence>
<dbReference type="PANTHER" id="PTHR43918:SF4">
    <property type="entry name" value="CARBOXYLIC ESTER HYDROLASE"/>
    <property type="match status" value="1"/>
</dbReference>
<dbReference type="InterPro" id="IPR029058">
    <property type="entry name" value="AB_hydrolase_fold"/>
</dbReference>
<dbReference type="EC" id="3.1.1.-" evidence="3"/>
<dbReference type="GO" id="GO:0005886">
    <property type="term" value="C:plasma membrane"/>
    <property type="evidence" value="ECO:0007669"/>
    <property type="project" value="TreeGrafter"/>
</dbReference>
<gene>
    <name evidence="5" type="ORF">DDE83_002939</name>
</gene>
<keyword evidence="2 3" id="KW-0378">Hydrolase</keyword>
<dbReference type="AlphaFoldDB" id="A0A364N8U5"/>
<evidence type="ECO:0000256" key="3">
    <source>
        <dbReference type="RuleBase" id="RU361235"/>
    </source>
</evidence>
<evidence type="ECO:0000259" key="4">
    <source>
        <dbReference type="Pfam" id="PF00135"/>
    </source>
</evidence>
<dbReference type="SUPFAM" id="SSF56436">
    <property type="entry name" value="C-type lectin-like"/>
    <property type="match status" value="1"/>
</dbReference>
<reference evidence="6" key="1">
    <citation type="submission" date="2018-05" db="EMBL/GenBank/DDBJ databases">
        <title>Draft genome sequence of Stemphylium lycopersici strain CIDEFI 213.</title>
        <authorList>
            <person name="Medina R."/>
            <person name="Franco M.E.E."/>
            <person name="Lucentini C.G."/>
            <person name="Saparrat M.C.N."/>
            <person name="Balatti P.A."/>
        </authorList>
    </citation>
    <scope>NUCLEOTIDE SEQUENCE [LARGE SCALE GENOMIC DNA]</scope>
    <source>
        <strain evidence="6">CIDEFI 213</strain>
    </source>
</reference>
<dbReference type="PROSITE" id="PS00941">
    <property type="entry name" value="CARBOXYLESTERASE_B_2"/>
    <property type="match status" value="1"/>
</dbReference>
<dbReference type="EMBL" id="QGDH01000031">
    <property type="protein sequence ID" value="RAR13754.1"/>
    <property type="molecule type" value="Genomic_DNA"/>
</dbReference>
<dbReference type="GO" id="GO:0003990">
    <property type="term" value="F:acetylcholinesterase activity"/>
    <property type="evidence" value="ECO:0007669"/>
    <property type="project" value="TreeGrafter"/>
</dbReference>
<dbReference type="Proteomes" id="UP000249619">
    <property type="component" value="Unassembled WGS sequence"/>
</dbReference>
<comment type="caution">
    <text evidence="5">The sequence shown here is derived from an EMBL/GenBank/DDBJ whole genome shotgun (WGS) entry which is preliminary data.</text>
</comment>
<feature type="chain" id="PRO_5016476949" description="Carboxylic ester hydrolase" evidence="3">
    <location>
        <begin position="20"/>
        <end position="677"/>
    </location>
</feature>
<dbReference type="InterPro" id="IPR019826">
    <property type="entry name" value="Carboxylesterase_B_AS"/>
</dbReference>
<comment type="similarity">
    <text evidence="1 3">Belongs to the type-B carboxylesterase/lipase family.</text>
</comment>
<feature type="signal peptide" evidence="3">
    <location>
        <begin position="1"/>
        <end position="19"/>
    </location>
</feature>
<keyword evidence="6" id="KW-1185">Reference proteome</keyword>
<dbReference type="InterPro" id="IPR002018">
    <property type="entry name" value="CarbesteraseB"/>
</dbReference>
<dbReference type="Gene3D" id="3.40.50.1820">
    <property type="entry name" value="alpha/beta hydrolase"/>
    <property type="match status" value="1"/>
</dbReference>